<dbReference type="OrthoDB" id="5422155at2"/>
<sequence>MADKTSPDIRAAAHRLIDSLPLNATRDDVMQQIYVRQCIECGLDDAKAGRVVDVEEVRRGFGLNK</sequence>
<dbReference type="EMBL" id="CP036274">
    <property type="protein sequence ID" value="QDU27487.1"/>
    <property type="molecule type" value="Genomic_DNA"/>
</dbReference>
<proteinExistence type="predicted"/>
<keyword evidence="2" id="KW-1185">Reference proteome</keyword>
<dbReference type="RefSeq" id="WP_145088357.1">
    <property type="nucleotide sequence ID" value="NZ_CP036274.1"/>
</dbReference>
<dbReference type="AlphaFoldDB" id="A0A517YB68"/>
<organism evidence="1 2">
    <name type="scientific">Anatilimnocola aggregata</name>
    <dbReference type="NCBI Taxonomy" id="2528021"/>
    <lineage>
        <taxon>Bacteria</taxon>
        <taxon>Pseudomonadati</taxon>
        <taxon>Planctomycetota</taxon>
        <taxon>Planctomycetia</taxon>
        <taxon>Pirellulales</taxon>
        <taxon>Pirellulaceae</taxon>
        <taxon>Anatilimnocola</taxon>
    </lineage>
</organism>
<gene>
    <name evidence="1" type="ORF">ETAA8_25750</name>
</gene>
<accession>A0A517YB68</accession>
<protein>
    <submittedName>
        <fullName evidence="1">Uncharacterized protein</fullName>
    </submittedName>
</protein>
<name>A0A517YB68_9BACT</name>
<dbReference type="KEGG" id="aagg:ETAA8_25750"/>
<evidence type="ECO:0000313" key="2">
    <source>
        <dbReference type="Proteomes" id="UP000315017"/>
    </source>
</evidence>
<reference evidence="1 2" key="1">
    <citation type="submission" date="2019-02" db="EMBL/GenBank/DDBJ databases">
        <title>Deep-cultivation of Planctomycetes and their phenomic and genomic characterization uncovers novel biology.</title>
        <authorList>
            <person name="Wiegand S."/>
            <person name="Jogler M."/>
            <person name="Boedeker C."/>
            <person name="Pinto D."/>
            <person name="Vollmers J."/>
            <person name="Rivas-Marin E."/>
            <person name="Kohn T."/>
            <person name="Peeters S.H."/>
            <person name="Heuer A."/>
            <person name="Rast P."/>
            <person name="Oberbeckmann S."/>
            <person name="Bunk B."/>
            <person name="Jeske O."/>
            <person name="Meyerdierks A."/>
            <person name="Storesund J.E."/>
            <person name="Kallscheuer N."/>
            <person name="Luecker S."/>
            <person name="Lage O.M."/>
            <person name="Pohl T."/>
            <person name="Merkel B.J."/>
            <person name="Hornburger P."/>
            <person name="Mueller R.-W."/>
            <person name="Bruemmer F."/>
            <person name="Labrenz M."/>
            <person name="Spormann A.M."/>
            <person name="Op den Camp H."/>
            <person name="Overmann J."/>
            <person name="Amann R."/>
            <person name="Jetten M.S.M."/>
            <person name="Mascher T."/>
            <person name="Medema M.H."/>
            <person name="Devos D.P."/>
            <person name="Kaster A.-K."/>
            <person name="Ovreas L."/>
            <person name="Rohde M."/>
            <person name="Galperin M.Y."/>
            <person name="Jogler C."/>
        </authorList>
    </citation>
    <scope>NUCLEOTIDE SEQUENCE [LARGE SCALE GENOMIC DNA]</scope>
    <source>
        <strain evidence="1 2">ETA_A8</strain>
    </source>
</reference>
<dbReference type="Proteomes" id="UP000315017">
    <property type="component" value="Chromosome"/>
</dbReference>
<evidence type="ECO:0000313" key="1">
    <source>
        <dbReference type="EMBL" id="QDU27487.1"/>
    </source>
</evidence>